<dbReference type="Pfam" id="PF00202">
    <property type="entry name" value="Aminotran_3"/>
    <property type="match status" value="1"/>
</dbReference>
<accession>A0AAD2A622</accession>
<dbReference type="SMART" id="SM00414">
    <property type="entry name" value="H2A"/>
    <property type="match status" value="1"/>
</dbReference>
<dbReference type="SUPFAM" id="SSF53383">
    <property type="entry name" value="PLP-dependent transferases"/>
    <property type="match status" value="1"/>
</dbReference>
<dbReference type="SUPFAM" id="SSF47113">
    <property type="entry name" value="Histone-fold"/>
    <property type="match status" value="1"/>
</dbReference>
<comment type="similarity">
    <text evidence="1">Belongs to the class-III pyridoxal-phosphate-dependent aminotransferase family.</text>
</comment>
<dbReference type="Gene3D" id="1.10.20.10">
    <property type="entry name" value="Histone, subunit A"/>
    <property type="match status" value="1"/>
</dbReference>
<dbReference type="GO" id="GO:0000786">
    <property type="term" value="C:nucleosome"/>
    <property type="evidence" value="ECO:0007669"/>
    <property type="project" value="InterPro"/>
</dbReference>
<dbReference type="GO" id="GO:0008483">
    <property type="term" value="F:transaminase activity"/>
    <property type="evidence" value="ECO:0007669"/>
    <property type="project" value="InterPro"/>
</dbReference>
<dbReference type="CDD" id="cd00074">
    <property type="entry name" value="HFD_H2A"/>
    <property type="match status" value="1"/>
</dbReference>
<dbReference type="GO" id="GO:0046982">
    <property type="term" value="F:protein heterodimerization activity"/>
    <property type="evidence" value="ECO:0007669"/>
    <property type="project" value="InterPro"/>
</dbReference>
<organism evidence="2 3">
    <name type="scientific">Fraxinus pennsylvanica</name>
    <dbReference type="NCBI Taxonomy" id="56036"/>
    <lineage>
        <taxon>Eukaryota</taxon>
        <taxon>Viridiplantae</taxon>
        <taxon>Streptophyta</taxon>
        <taxon>Embryophyta</taxon>
        <taxon>Tracheophyta</taxon>
        <taxon>Spermatophyta</taxon>
        <taxon>Magnoliopsida</taxon>
        <taxon>eudicotyledons</taxon>
        <taxon>Gunneridae</taxon>
        <taxon>Pentapetalae</taxon>
        <taxon>asterids</taxon>
        <taxon>lamiids</taxon>
        <taxon>Lamiales</taxon>
        <taxon>Oleaceae</taxon>
        <taxon>Oleeae</taxon>
        <taxon>Fraxinus</taxon>
    </lineage>
</organism>
<dbReference type="InterPro" id="IPR015424">
    <property type="entry name" value="PyrdxlP-dep_Trfase"/>
</dbReference>
<name>A0AAD2A622_9LAMI</name>
<keyword evidence="3" id="KW-1185">Reference proteome</keyword>
<gene>
    <name evidence="2" type="ORF">FPE_LOCUS27871</name>
</gene>
<evidence type="ECO:0000313" key="2">
    <source>
        <dbReference type="EMBL" id="CAI9780441.1"/>
    </source>
</evidence>
<sequence length="372" mass="43051">MRREKLRTHRRLVKASARGGSSLRVRRFQKDPHLFCTSKSSSYYRPTSRTRFLHYKITTRFQWLQSESITSLINAYLNIITSSPGLESLFHGIRKIQERLKFIFSWQELKLLDKYHYAPFRLESLFHGIRKIQEGAGLQFLVGRIGRYLKKGRYAQRVGTGAPVYMAAVLEYLAAEIEKIAAVFVEPIQGEGGIYSATKEFLQSLRTACDETPGIRKKIEDFKSRMRFLRSKRKPQFSERTSQKPNANELNEDPAAIRKEDFALSVTAGFAKEATLCFQAGKFEDCLKVLNELLRLKENDPKLHVAKVWDEEVYNRTEDLQDRHHAFLCPVTVPGGRNRDRKNDLLVIRDNGNSFEIIHSGERDYPTTVIEE</sequence>
<dbReference type="GO" id="GO:0003677">
    <property type="term" value="F:DNA binding"/>
    <property type="evidence" value="ECO:0007669"/>
    <property type="project" value="InterPro"/>
</dbReference>
<proteinExistence type="inferred from homology"/>
<keyword evidence="1" id="KW-0663">Pyridoxal phosphate</keyword>
<dbReference type="GO" id="GO:0030170">
    <property type="term" value="F:pyridoxal phosphate binding"/>
    <property type="evidence" value="ECO:0007669"/>
    <property type="project" value="InterPro"/>
</dbReference>
<dbReference type="PANTHER" id="PTHR23430">
    <property type="entry name" value="HISTONE H2A"/>
    <property type="match status" value="1"/>
</dbReference>
<evidence type="ECO:0000313" key="3">
    <source>
        <dbReference type="Proteomes" id="UP000834106"/>
    </source>
</evidence>
<dbReference type="InterPro" id="IPR009072">
    <property type="entry name" value="Histone-fold"/>
</dbReference>
<reference evidence="2" key="1">
    <citation type="submission" date="2023-05" db="EMBL/GenBank/DDBJ databases">
        <authorList>
            <person name="Huff M."/>
        </authorList>
    </citation>
    <scope>NUCLEOTIDE SEQUENCE</scope>
</reference>
<dbReference type="AlphaFoldDB" id="A0AAD2A622"/>
<dbReference type="GO" id="GO:0030527">
    <property type="term" value="F:structural constituent of chromatin"/>
    <property type="evidence" value="ECO:0007669"/>
    <property type="project" value="InterPro"/>
</dbReference>
<dbReference type="EMBL" id="OU503052">
    <property type="protein sequence ID" value="CAI9780441.1"/>
    <property type="molecule type" value="Genomic_DNA"/>
</dbReference>
<dbReference type="InterPro" id="IPR002119">
    <property type="entry name" value="Histone_H2A"/>
</dbReference>
<dbReference type="InterPro" id="IPR005814">
    <property type="entry name" value="Aminotrans_3"/>
</dbReference>
<protein>
    <submittedName>
        <fullName evidence="2">Uncharacterized protein</fullName>
    </submittedName>
</protein>
<dbReference type="PRINTS" id="PR00620">
    <property type="entry name" value="HISTONEH2A"/>
</dbReference>
<evidence type="ECO:0000256" key="1">
    <source>
        <dbReference type="RuleBase" id="RU003560"/>
    </source>
</evidence>
<dbReference type="Proteomes" id="UP000834106">
    <property type="component" value="Chromosome 17"/>
</dbReference>